<feature type="compositionally biased region" description="Basic and acidic residues" evidence="1">
    <location>
        <begin position="94"/>
        <end position="112"/>
    </location>
</feature>
<feature type="domain" description="Helitron helicase-like" evidence="2">
    <location>
        <begin position="435"/>
        <end position="539"/>
    </location>
</feature>
<keyword evidence="4" id="KW-1185">Reference proteome</keyword>
<dbReference type="Proteomes" id="UP000440578">
    <property type="component" value="Unassembled WGS sequence"/>
</dbReference>
<evidence type="ECO:0000256" key="1">
    <source>
        <dbReference type="SAM" id="MobiDB-lite"/>
    </source>
</evidence>
<feature type="compositionally biased region" description="Low complexity" evidence="1">
    <location>
        <begin position="117"/>
        <end position="126"/>
    </location>
</feature>
<sequence>MRRAVSANAAAQRRRRARLTEAQRQAQAERNAAQQRARRQREAVREAEAARQRERANDDRVRQLNAERQREFRAAQEEHRQAELEANAARLRQRREEQEEAERQAELAEGARRHQQQRAAARARPASLAARRPAAVLSGEQVVEADNVGAMVKVCASCGALRWAGERATFCCAGGKVHLDPLPAPPPVLRRLWTDDTLEARTFRQYVRHLNSALALFSLSVREVPPPAGTGGYAPCVVVQGRLYHRIGPLEAPEDRPPSFAQIYISDPLAEDPEAEAAIRLGHVRLPAATSAAVQHRLLDLLGQLQAMLRQVNPWVHDFIMAAEILAQEVEHRQLIISVAARPAGQHAHRYNAPEGLREVAVLMGEEPGQHDLVLRRRAYGGTGVLQTIDERHRACDPIHFVLLFPLGTTGWHPKIDQAPQPGRERQRMVITLQFYAYRLQIRPHQDDSLHRAGRLFQEFVCMAYAKVEAIRLKYISTHQHEIRADLYQSVRDAVAADAEFGQQEQPEEGREQAGVPVVGRRVVLPATFTGGPRHMRQR</sequence>
<accession>A0A6A4VXJ4</accession>
<feature type="compositionally biased region" description="Low complexity" evidence="1">
    <location>
        <begin position="1"/>
        <end position="11"/>
    </location>
</feature>
<evidence type="ECO:0000313" key="4">
    <source>
        <dbReference type="Proteomes" id="UP000440578"/>
    </source>
</evidence>
<dbReference type="PANTHER" id="PTHR45786:SF74">
    <property type="entry name" value="ATP-DEPENDENT DNA HELICASE"/>
    <property type="match status" value="1"/>
</dbReference>
<name>A0A6A4VXJ4_AMPAM</name>
<feature type="compositionally biased region" description="Low complexity" evidence="1">
    <location>
        <begin position="20"/>
        <end position="35"/>
    </location>
</feature>
<proteinExistence type="predicted"/>
<feature type="compositionally biased region" description="Basic and acidic residues" evidence="1">
    <location>
        <begin position="40"/>
        <end position="62"/>
    </location>
</feature>
<evidence type="ECO:0000313" key="3">
    <source>
        <dbReference type="EMBL" id="KAF0297589.1"/>
    </source>
</evidence>
<evidence type="ECO:0000259" key="2">
    <source>
        <dbReference type="Pfam" id="PF14214"/>
    </source>
</evidence>
<reference evidence="3 4" key="1">
    <citation type="submission" date="2019-07" db="EMBL/GenBank/DDBJ databases">
        <title>Draft genome assembly of a fouling barnacle, Amphibalanus amphitrite (Darwin, 1854): The first reference genome for Thecostraca.</title>
        <authorList>
            <person name="Kim W."/>
        </authorList>
    </citation>
    <scope>NUCLEOTIDE SEQUENCE [LARGE SCALE GENOMIC DNA]</scope>
    <source>
        <strain evidence="3">SNU_AA5</strain>
        <tissue evidence="3">Soma without cirri and trophi</tissue>
    </source>
</reference>
<gene>
    <name evidence="3" type="ORF">FJT64_004933</name>
</gene>
<dbReference type="InterPro" id="IPR025476">
    <property type="entry name" value="Helitron_helicase-like"/>
</dbReference>
<dbReference type="Pfam" id="PF14214">
    <property type="entry name" value="Helitron_like_N"/>
    <property type="match status" value="1"/>
</dbReference>
<feature type="region of interest" description="Disordered" evidence="1">
    <location>
        <begin position="91"/>
        <end position="126"/>
    </location>
</feature>
<dbReference type="OrthoDB" id="10046327at2759"/>
<dbReference type="AlphaFoldDB" id="A0A6A4VXJ4"/>
<feature type="region of interest" description="Disordered" evidence="1">
    <location>
        <begin position="1"/>
        <end position="62"/>
    </location>
</feature>
<organism evidence="3 4">
    <name type="scientific">Amphibalanus amphitrite</name>
    <name type="common">Striped barnacle</name>
    <name type="synonym">Balanus amphitrite</name>
    <dbReference type="NCBI Taxonomy" id="1232801"/>
    <lineage>
        <taxon>Eukaryota</taxon>
        <taxon>Metazoa</taxon>
        <taxon>Ecdysozoa</taxon>
        <taxon>Arthropoda</taxon>
        <taxon>Crustacea</taxon>
        <taxon>Multicrustacea</taxon>
        <taxon>Cirripedia</taxon>
        <taxon>Thoracica</taxon>
        <taxon>Thoracicalcarea</taxon>
        <taxon>Balanomorpha</taxon>
        <taxon>Balanoidea</taxon>
        <taxon>Balanidae</taxon>
        <taxon>Amphibalaninae</taxon>
        <taxon>Amphibalanus</taxon>
    </lineage>
</organism>
<protein>
    <recommendedName>
        <fullName evidence="2">Helitron helicase-like domain-containing protein</fullName>
    </recommendedName>
</protein>
<comment type="caution">
    <text evidence="3">The sequence shown here is derived from an EMBL/GenBank/DDBJ whole genome shotgun (WGS) entry which is preliminary data.</text>
</comment>
<dbReference type="EMBL" id="VIIS01001479">
    <property type="protein sequence ID" value="KAF0297589.1"/>
    <property type="molecule type" value="Genomic_DNA"/>
</dbReference>
<dbReference type="PANTHER" id="PTHR45786">
    <property type="entry name" value="DNA BINDING PROTEIN-LIKE"/>
    <property type="match status" value="1"/>
</dbReference>